<reference evidence="1" key="1">
    <citation type="submission" date="2021-01" db="EMBL/GenBank/DDBJ databases">
        <title>Adiantum capillus-veneris genome.</title>
        <authorList>
            <person name="Fang Y."/>
            <person name="Liao Q."/>
        </authorList>
    </citation>
    <scope>NUCLEOTIDE SEQUENCE</scope>
    <source>
        <strain evidence="1">H3</strain>
        <tissue evidence="1">Leaf</tissue>
    </source>
</reference>
<dbReference type="EMBL" id="JABFUD020000014">
    <property type="protein sequence ID" value="KAI5070168.1"/>
    <property type="molecule type" value="Genomic_DNA"/>
</dbReference>
<name>A0A9D4ULL9_ADICA</name>
<dbReference type="AlphaFoldDB" id="A0A9D4ULL9"/>
<dbReference type="Proteomes" id="UP000886520">
    <property type="component" value="Chromosome 14"/>
</dbReference>
<organism evidence="1 2">
    <name type="scientific">Adiantum capillus-veneris</name>
    <name type="common">Maidenhair fern</name>
    <dbReference type="NCBI Taxonomy" id="13818"/>
    <lineage>
        <taxon>Eukaryota</taxon>
        <taxon>Viridiplantae</taxon>
        <taxon>Streptophyta</taxon>
        <taxon>Embryophyta</taxon>
        <taxon>Tracheophyta</taxon>
        <taxon>Polypodiopsida</taxon>
        <taxon>Polypodiidae</taxon>
        <taxon>Polypodiales</taxon>
        <taxon>Pteridineae</taxon>
        <taxon>Pteridaceae</taxon>
        <taxon>Vittarioideae</taxon>
        <taxon>Adiantum</taxon>
    </lineage>
</organism>
<evidence type="ECO:0000313" key="2">
    <source>
        <dbReference type="Proteomes" id="UP000886520"/>
    </source>
</evidence>
<evidence type="ECO:0000313" key="1">
    <source>
        <dbReference type="EMBL" id="KAI5070168.1"/>
    </source>
</evidence>
<sequence length="289" mass="32321">MHAKKILNTKRCHIDHRGFARSVCDFMGWDANGNSLVKNIETILPRACLMKPGNEKTFRDSEDELAGGTYLISSEMKESDEDEDTVTQGLLEDNLIMVEENVRLFIPSENNIVMMVDENGITHCARRNWWGLGLAGRDNSGWWRGYGADSCSCPSRGVFASEGGSRPLLPQPGDFLPSSPKFFDLGEALPPTSSPRGVGREILWRFFRMQEACGKFLFVSRQRRTGQGSPCSLVCCWNIGCRVLVGFLICLGSRASDLLVAVEAVWWHPVGLWFQMVTWCAGAWQCCQL</sequence>
<protein>
    <submittedName>
        <fullName evidence="1">Uncharacterized protein</fullName>
    </submittedName>
</protein>
<comment type="caution">
    <text evidence="1">The sequence shown here is derived from an EMBL/GenBank/DDBJ whole genome shotgun (WGS) entry which is preliminary data.</text>
</comment>
<keyword evidence="2" id="KW-1185">Reference proteome</keyword>
<accession>A0A9D4ULL9</accession>
<proteinExistence type="predicted"/>
<gene>
    <name evidence="1" type="ORF">GOP47_0014511</name>
</gene>